<comment type="caution">
    <text evidence="3">The sequence shown here is derived from an EMBL/GenBank/DDBJ whole genome shotgun (WGS) entry which is preliminary data.</text>
</comment>
<evidence type="ECO:0000256" key="1">
    <source>
        <dbReference type="SAM" id="MobiDB-lite"/>
    </source>
</evidence>
<name>A0A9P6H506_9AGAM</name>
<accession>A0A9P6H506</accession>
<proteinExistence type="predicted"/>
<reference evidence="3" key="1">
    <citation type="journal article" date="2020" name="Nat. Commun.">
        <title>Large-scale genome sequencing of mycorrhizal fungi provides insights into the early evolution of symbiotic traits.</title>
        <authorList>
            <person name="Miyauchi S."/>
            <person name="Kiss E."/>
            <person name="Kuo A."/>
            <person name="Drula E."/>
            <person name="Kohler A."/>
            <person name="Sanchez-Garcia M."/>
            <person name="Morin E."/>
            <person name="Andreopoulos B."/>
            <person name="Barry K.W."/>
            <person name="Bonito G."/>
            <person name="Buee M."/>
            <person name="Carver A."/>
            <person name="Chen C."/>
            <person name="Cichocki N."/>
            <person name="Clum A."/>
            <person name="Culley D."/>
            <person name="Crous P.W."/>
            <person name="Fauchery L."/>
            <person name="Girlanda M."/>
            <person name="Hayes R.D."/>
            <person name="Keri Z."/>
            <person name="LaButti K."/>
            <person name="Lipzen A."/>
            <person name="Lombard V."/>
            <person name="Magnuson J."/>
            <person name="Maillard F."/>
            <person name="Murat C."/>
            <person name="Nolan M."/>
            <person name="Ohm R.A."/>
            <person name="Pangilinan J."/>
            <person name="Pereira M.F."/>
            <person name="Perotto S."/>
            <person name="Peter M."/>
            <person name="Pfister S."/>
            <person name="Riley R."/>
            <person name="Sitrit Y."/>
            <person name="Stielow J.B."/>
            <person name="Szollosi G."/>
            <person name="Zifcakova L."/>
            <person name="Stursova M."/>
            <person name="Spatafora J.W."/>
            <person name="Tedersoo L."/>
            <person name="Vaario L.M."/>
            <person name="Yamada A."/>
            <person name="Yan M."/>
            <person name="Wang P."/>
            <person name="Xu J."/>
            <person name="Bruns T."/>
            <person name="Baldrian P."/>
            <person name="Vilgalys R."/>
            <person name="Dunand C."/>
            <person name="Henrissat B."/>
            <person name="Grigoriev I.V."/>
            <person name="Hibbett D."/>
            <person name="Nagy L.G."/>
            <person name="Martin F.M."/>
        </authorList>
    </citation>
    <scope>NUCLEOTIDE SEQUENCE</scope>
    <source>
        <strain evidence="3">UH-Tt-Lm1</strain>
    </source>
</reference>
<organism evidence="3 4">
    <name type="scientific">Thelephora terrestris</name>
    <dbReference type="NCBI Taxonomy" id="56493"/>
    <lineage>
        <taxon>Eukaryota</taxon>
        <taxon>Fungi</taxon>
        <taxon>Dikarya</taxon>
        <taxon>Basidiomycota</taxon>
        <taxon>Agaricomycotina</taxon>
        <taxon>Agaricomycetes</taxon>
        <taxon>Thelephorales</taxon>
        <taxon>Thelephoraceae</taxon>
        <taxon>Thelephora</taxon>
    </lineage>
</organism>
<evidence type="ECO:0000313" key="4">
    <source>
        <dbReference type="Proteomes" id="UP000736335"/>
    </source>
</evidence>
<evidence type="ECO:0000313" key="3">
    <source>
        <dbReference type="EMBL" id="KAF9778655.1"/>
    </source>
</evidence>
<gene>
    <name evidence="3" type="ORF">BJ322DRAFT_1091800</name>
</gene>
<keyword evidence="4" id="KW-1185">Reference proteome</keyword>
<sequence>MMIASETLRASGLSSNGILAGISRLRQRVNIDSSVLLFALSSNAPDLPQTVHQLRHLAAQSAGCLSTPEHPDVVSCSVALLDAREATLFRSDIPGRPATQVGRWHSPKRMQEKATGPPEESMPLDFGFDWEEVWSRGLSTPPLPRELQKLQFSEVGSVVYFSDDSPEGLVNSLRQLPNSDKIGMICSSTPFITGRPFTMFFNDRVYSEGAVGVAVSGTPHKFHVDLPGNLKPITPKVAITSCEGNLINTLNNSNPTRMLLDAIEAAGIRNAKEDHYYLTLAQGSDKKHAFRVTSGDPNRGTISLESHAAPPEGSMVQLCYLGRPISWDMLPTRKPGIQLFSYPQPQAYWPDQIEIAEGINDGFVAGSENGFLVDEGSSVGGSWKCTLAGARCSLSW</sequence>
<dbReference type="InterPro" id="IPR013702">
    <property type="entry name" value="FIST_domain_N"/>
</dbReference>
<dbReference type="OrthoDB" id="10251508at2759"/>
<dbReference type="Pfam" id="PF08495">
    <property type="entry name" value="FIST"/>
    <property type="match status" value="1"/>
</dbReference>
<feature type="region of interest" description="Disordered" evidence="1">
    <location>
        <begin position="99"/>
        <end position="122"/>
    </location>
</feature>
<reference evidence="3" key="2">
    <citation type="submission" date="2020-11" db="EMBL/GenBank/DDBJ databases">
        <authorList>
            <consortium name="DOE Joint Genome Institute"/>
            <person name="Kuo A."/>
            <person name="Miyauchi S."/>
            <person name="Kiss E."/>
            <person name="Drula E."/>
            <person name="Kohler A."/>
            <person name="Sanchez-Garcia M."/>
            <person name="Andreopoulos B."/>
            <person name="Barry K.W."/>
            <person name="Bonito G."/>
            <person name="Buee M."/>
            <person name="Carver A."/>
            <person name="Chen C."/>
            <person name="Cichocki N."/>
            <person name="Clum A."/>
            <person name="Culley D."/>
            <person name="Crous P.W."/>
            <person name="Fauchery L."/>
            <person name="Girlanda M."/>
            <person name="Hayes R."/>
            <person name="Keri Z."/>
            <person name="Labutti K."/>
            <person name="Lipzen A."/>
            <person name="Lombard V."/>
            <person name="Magnuson J."/>
            <person name="Maillard F."/>
            <person name="Morin E."/>
            <person name="Murat C."/>
            <person name="Nolan M."/>
            <person name="Ohm R."/>
            <person name="Pangilinan J."/>
            <person name="Pereira M."/>
            <person name="Perotto S."/>
            <person name="Peter M."/>
            <person name="Riley R."/>
            <person name="Sitrit Y."/>
            <person name="Stielow B."/>
            <person name="Szollosi G."/>
            <person name="Zifcakova L."/>
            <person name="Stursova M."/>
            <person name="Spatafora J.W."/>
            <person name="Tedersoo L."/>
            <person name="Vaario L.-M."/>
            <person name="Yamada A."/>
            <person name="Yan M."/>
            <person name="Wang P."/>
            <person name="Xu J."/>
            <person name="Bruns T."/>
            <person name="Baldrian P."/>
            <person name="Vilgalys R."/>
            <person name="Henrissat B."/>
            <person name="Grigoriev I.V."/>
            <person name="Hibbett D."/>
            <person name="Nagy L.G."/>
            <person name="Martin F.M."/>
        </authorList>
    </citation>
    <scope>NUCLEOTIDE SEQUENCE</scope>
    <source>
        <strain evidence="3">UH-Tt-Lm1</strain>
    </source>
</reference>
<dbReference type="EMBL" id="WIUZ02000022">
    <property type="protein sequence ID" value="KAF9778655.1"/>
    <property type="molecule type" value="Genomic_DNA"/>
</dbReference>
<protein>
    <recommendedName>
        <fullName evidence="2">FIST domain-containing protein</fullName>
    </recommendedName>
</protein>
<feature type="domain" description="FIST" evidence="2">
    <location>
        <begin position="115"/>
        <end position="252"/>
    </location>
</feature>
<dbReference type="AlphaFoldDB" id="A0A9P6H506"/>
<evidence type="ECO:0000259" key="2">
    <source>
        <dbReference type="Pfam" id="PF08495"/>
    </source>
</evidence>
<dbReference type="Proteomes" id="UP000736335">
    <property type="component" value="Unassembled WGS sequence"/>
</dbReference>